<proteinExistence type="predicted"/>
<feature type="transmembrane region" description="Helical" evidence="6">
    <location>
        <begin position="290"/>
        <end position="307"/>
    </location>
</feature>
<dbReference type="Proteomes" id="UP000180175">
    <property type="component" value="Chromosome"/>
</dbReference>
<feature type="transmembrane region" description="Helical" evidence="6">
    <location>
        <begin position="72"/>
        <end position="95"/>
    </location>
</feature>
<dbReference type="PANTHER" id="PTHR23506:SF23">
    <property type="entry name" value="GH10249P"/>
    <property type="match status" value="1"/>
</dbReference>
<dbReference type="EMBL" id="LQXD01000128">
    <property type="protein sequence ID" value="OIJ12361.1"/>
    <property type="molecule type" value="Genomic_DNA"/>
</dbReference>
<keyword evidence="4 6" id="KW-1133">Transmembrane helix</keyword>
<dbReference type="InterPro" id="IPR011701">
    <property type="entry name" value="MFS"/>
</dbReference>
<keyword evidence="5 6" id="KW-0472">Membrane</keyword>
<dbReference type="OrthoDB" id="5338069at2"/>
<feature type="transmembrane region" description="Helical" evidence="6">
    <location>
        <begin position="348"/>
        <end position="372"/>
    </location>
</feature>
<reference evidence="9 10" key="3">
    <citation type="journal article" date="2019" name="Int. J. Syst. Evol. Microbiol.">
        <title>Anaerobacillus isosaccharinicus sp. nov., an alkaliphilic bacterium which degrades isosaccharinic acid.</title>
        <authorList>
            <person name="Bassil N.M."/>
            <person name="Lloyd J.R."/>
        </authorList>
    </citation>
    <scope>NUCLEOTIDE SEQUENCE [LARGE SCALE GENOMIC DNA]</scope>
    <source>
        <strain evidence="9 10">NB2006</strain>
    </source>
</reference>
<dbReference type="Pfam" id="PF07690">
    <property type="entry name" value="MFS_1"/>
    <property type="match status" value="1"/>
</dbReference>
<dbReference type="InterPro" id="IPR050930">
    <property type="entry name" value="MFS_Vesicular_Transporter"/>
</dbReference>
<evidence type="ECO:0000259" key="7">
    <source>
        <dbReference type="PROSITE" id="PS50850"/>
    </source>
</evidence>
<feature type="transmembrane region" description="Helical" evidence="6">
    <location>
        <begin position="41"/>
        <end position="60"/>
    </location>
</feature>
<reference evidence="9" key="4">
    <citation type="submission" date="2020-10" db="EMBL/GenBank/DDBJ databases">
        <authorList>
            <person name="Bassil N.M."/>
            <person name="Lloyd J.R."/>
        </authorList>
    </citation>
    <scope>NUCLEOTIDE SEQUENCE</scope>
    <source>
        <strain evidence="9">NB2006</strain>
    </source>
</reference>
<evidence type="ECO:0000313" key="8">
    <source>
        <dbReference type="EMBL" id="OIJ12361.1"/>
    </source>
</evidence>
<feature type="transmembrane region" description="Helical" evidence="6">
    <location>
        <begin position="101"/>
        <end position="124"/>
    </location>
</feature>
<reference evidence="9 10" key="2">
    <citation type="journal article" date="2017" name="Genome Announc.">
        <title>Draft Genome Sequences of Four Alkaliphilic Bacteria Belonging to the Anaerobacillus Genus.</title>
        <authorList>
            <person name="Bassil N.M."/>
            <person name="Lloyd J.R."/>
        </authorList>
    </citation>
    <scope>NUCLEOTIDE SEQUENCE [LARGE SCALE GENOMIC DNA]</scope>
    <source>
        <strain evidence="9 10">NB2006</strain>
    </source>
</reference>
<gene>
    <name evidence="9" type="ORF">AWH56_012260</name>
    <name evidence="8" type="ORF">AWH56_14120</name>
</gene>
<dbReference type="Gene3D" id="1.20.1250.20">
    <property type="entry name" value="MFS general substrate transporter like domains"/>
    <property type="match status" value="1"/>
</dbReference>
<evidence type="ECO:0000256" key="1">
    <source>
        <dbReference type="ARBA" id="ARBA00004651"/>
    </source>
</evidence>
<dbReference type="InterPro" id="IPR020846">
    <property type="entry name" value="MFS_dom"/>
</dbReference>
<protein>
    <submittedName>
        <fullName evidence="9">MFS transporter</fullName>
    </submittedName>
</protein>
<feature type="transmembrane region" description="Helical" evidence="6">
    <location>
        <begin position="145"/>
        <end position="163"/>
    </location>
</feature>
<feature type="transmembrane region" description="Helical" evidence="6">
    <location>
        <begin position="248"/>
        <end position="269"/>
    </location>
</feature>
<evidence type="ECO:0000256" key="3">
    <source>
        <dbReference type="ARBA" id="ARBA00022692"/>
    </source>
</evidence>
<comment type="subcellular location">
    <subcellularLocation>
        <location evidence="1">Cell membrane</location>
        <topology evidence="1">Multi-pass membrane protein</topology>
    </subcellularLocation>
</comment>
<dbReference type="RefSeq" id="WP_071317693.1">
    <property type="nucleotide sequence ID" value="NZ_CP063356.2"/>
</dbReference>
<sequence>MKIEKGNDKSSRQIIVTALVTALCLIGDSMLYIALPIYYKGVGLQSLWEVGLILSLNRLVRIPLNPMIGWLYRVLTIRTGILVSIVLAVITTVGYGFVQGLVGWIILRVLWGIAWSFLRFGGFLTVIECSNEFNRGKLMGTYNGLLRLGFLVGMLGGGVLVSIFGFNSIAIFFGVLMLIGIPLVLLTVPSKKAEEKREPLNDRFVTIFTRSVIVVLCSGLLLAFIIQGMFTSTISLVMSYHFGEQIDLLGLTVGVTALAGILQGIRWLWEPILTVKVGSLSDGEKGRAPLLILFLVCAAIPLIVIPISTPIYLWLASSLIFMAAGTLVTTLVDTLATDVAKHNAHTNAVITYYTVCVDIGAALGPLVVYLVMSIENGILLTYCFGSFILLLLALFWSKENTNILENKLQIRN</sequence>
<dbReference type="GO" id="GO:0005886">
    <property type="term" value="C:plasma membrane"/>
    <property type="evidence" value="ECO:0007669"/>
    <property type="project" value="UniProtKB-SubCell"/>
</dbReference>
<dbReference type="AlphaFoldDB" id="A0A1S2LIX3"/>
<evidence type="ECO:0000256" key="4">
    <source>
        <dbReference type="ARBA" id="ARBA00022989"/>
    </source>
</evidence>
<dbReference type="SUPFAM" id="SSF103473">
    <property type="entry name" value="MFS general substrate transporter"/>
    <property type="match status" value="1"/>
</dbReference>
<feature type="transmembrane region" description="Helical" evidence="6">
    <location>
        <begin position="378"/>
        <end position="397"/>
    </location>
</feature>
<dbReference type="PANTHER" id="PTHR23506">
    <property type="entry name" value="GH10249P"/>
    <property type="match status" value="1"/>
</dbReference>
<feature type="transmembrane region" description="Helical" evidence="6">
    <location>
        <begin position="313"/>
        <end position="336"/>
    </location>
</feature>
<evidence type="ECO:0000256" key="5">
    <source>
        <dbReference type="ARBA" id="ARBA00023136"/>
    </source>
</evidence>
<evidence type="ECO:0000313" key="9">
    <source>
        <dbReference type="EMBL" id="QOY38236.1"/>
    </source>
</evidence>
<feature type="transmembrane region" description="Helical" evidence="6">
    <location>
        <begin position="12"/>
        <end position="35"/>
    </location>
</feature>
<evidence type="ECO:0000256" key="6">
    <source>
        <dbReference type="SAM" id="Phobius"/>
    </source>
</evidence>
<dbReference type="GO" id="GO:0022857">
    <property type="term" value="F:transmembrane transporter activity"/>
    <property type="evidence" value="ECO:0007669"/>
    <property type="project" value="InterPro"/>
</dbReference>
<evidence type="ECO:0000313" key="10">
    <source>
        <dbReference type="Proteomes" id="UP000180175"/>
    </source>
</evidence>
<dbReference type="PROSITE" id="PS50850">
    <property type="entry name" value="MFS"/>
    <property type="match status" value="1"/>
</dbReference>
<dbReference type="InterPro" id="IPR036259">
    <property type="entry name" value="MFS_trans_sf"/>
</dbReference>
<reference evidence="8 10" key="1">
    <citation type="submission" date="2016-10" db="EMBL/GenBank/DDBJ databases">
        <title>Draft genome sequences of four alkaliphilic bacteria belonging to the Anaerobacillus genus.</title>
        <authorList>
            <person name="Bassil N.M."/>
            <person name="Lloyd J.R."/>
        </authorList>
    </citation>
    <scope>NUCLEOTIDE SEQUENCE [LARGE SCALE GENOMIC DNA]</scope>
    <source>
        <strain evidence="8 10">NB2006</strain>
    </source>
</reference>
<evidence type="ECO:0000256" key="2">
    <source>
        <dbReference type="ARBA" id="ARBA00022448"/>
    </source>
</evidence>
<keyword evidence="2" id="KW-0813">Transport</keyword>
<dbReference type="EMBL" id="CP063356">
    <property type="protein sequence ID" value="QOY38236.1"/>
    <property type="molecule type" value="Genomic_DNA"/>
</dbReference>
<feature type="transmembrane region" description="Helical" evidence="6">
    <location>
        <begin position="207"/>
        <end position="228"/>
    </location>
</feature>
<organism evidence="8 10">
    <name type="scientific">Anaerobacillus isosaccharinicus</name>
    <dbReference type="NCBI Taxonomy" id="1532552"/>
    <lineage>
        <taxon>Bacteria</taxon>
        <taxon>Bacillati</taxon>
        <taxon>Bacillota</taxon>
        <taxon>Bacilli</taxon>
        <taxon>Bacillales</taxon>
        <taxon>Bacillaceae</taxon>
        <taxon>Anaerobacillus</taxon>
    </lineage>
</organism>
<accession>A0A1S2LIX3</accession>
<dbReference type="KEGG" id="aia:AWH56_012260"/>
<feature type="domain" description="Major facilitator superfamily (MFS) profile" evidence="7">
    <location>
        <begin position="13"/>
        <end position="401"/>
    </location>
</feature>
<feature type="transmembrane region" description="Helical" evidence="6">
    <location>
        <begin position="169"/>
        <end position="186"/>
    </location>
</feature>
<keyword evidence="10" id="KW-1185">Reference proteome</keyword>
<name>A0A1S2LIX3_9BACI</name>
<keyword evidence="3 6" id="KW-0812">Transmembrane</keyword>